<dbReference type="Proteomes" id="UP001172457">
    <property type="component" value="Chromosome 7"/>
</dbReference>
<dbReference type="EMBL" id="JARYMX010000007">
    <property type="protein sequence ID" value="KAJ9542823.1"/>
    <property type="molecule type" value="Genomic_DNA"/>
</dbReference>
<reference evidence="2" key="1">
    <citation type="submission" date="2023-03" db="EMBL/GenBank/DDBJ databases">
        <title>Chromosome-scale reference genome and RAD-based genetic map of yellow starthistle (Centaurea solstitialis) reveal putative structural variation and QTLs associated with invader traits.</title>
        <authorList>
            <person name="Reatini B."/>
            <person name="Cang F.A."/>
            <person name="Jiang Q."/>
            <person name="Mckibben M.T.W."/>
            <person name="Barker M.S."/>
            <person name="Rieseberg L.H."/>
            <person name="Dlugosch K.M."/>
        </authorList>
    </citation>
    <scope>NUCLEOTIDE SEQUENCE</scope>
    <source>
        <strain evidence="2">CAN-66</strain>
        <tissue evidence="2">Leaf</tissue>
    </source>
</reference>
<evidence type="ECO:0000313" key="3">
    <source>
        <dbReference type="Proteomes" id="UP001172457"/>
    </source>
</evidence>
<comment type="caution">
    <text evidence="2">The sequence shown here is derived from an EMBL/GenBank/DDBJ whole genome shotgun (WGS) entry which is preliminary data.</text>
</comment>
<dbReference type="AlphaFoldDB" id="A0AA38SPY2"/>
<organism evidence="2 3">
    <name type="scientific">Centaurea solstitialis</name>
    <name type="common">yellow star-thistle</name>
    <dbReference type="NCBI Taxonomy" id="347529"/>
    <lineage>
        <taxon>Eukaryota</taxon>
        <taxon>Viridiplantae</taxon>
        <taxon>Streptophyta</taxon>
        <taxon>Embryophyta</taxon>
        <taxon>Tracheophyta</taxon>
        <taxon>Spermatophyta</taxon>
        <taxon>Magnoliopsida</taxon>
        <taxon>eudicotyledons</taxon>
        <taxon>Gunneridae</taxon>
        <taxon>Pentapetalae</taxon>
        <taxon>asterids</taxon>
        <taxon>campanulids</taxon>
        <taxon>Asterales</taxon>
        <taxon>Asteraceae</taxon>
        <taxon>Carduoideae</taxon>
        <taxon>Cardueae</taxon>
        <taxon>Centaureinae</taxon>
        <taxon>Centaurea</taxon>
    </lineage>
</organism>
<proteinExistence type="predicted"/>
<evidence type="ECO:0000256" key="1">
    <source>
        <dbReference type="SAM" id="MobiDB-lite"/>
    </source>
</evidence>
<feature type="region of interest" description="Disordered" evidence="1">
    <location>
        <begin position="149"/>
        <end position="169"/>
    </location>
</feature>
<accession>A0AA38SPY2</accession>
<keyword evidence="3" id="KW-1185">Reference proteome</keyword>
<gene>
    <name evidence="2" type="ORF">OSB04_029329</name>
</gene>
<evidence type="ECO:0000313" key="2">
    <source>
        <dbReference type="EMBL" id="KAJ9542823.1"/>
    </source>
</evidence>
<sequence>MASKCLDKKVELGGGCSECINNNGRSNAMLPHQIVLGGTERVYTYVTAFLVDPIVQASDGVMLDMASRYLEVKGWDIGMVLMCILGVSGKQAYACEGVAEEHRVANDYGKKGGPMGDPYLEENLLVTRRNTGYKNSSDQLQPTVPAISSGQQFRQSAPANSSGNQLRPTVPAISSDQQLRQFEMATPKDPAWKYNDEIVVPGDGAKKGYKYLKWKFCNKEITGGVKRAKEHLAQTHKGVSICPIVPPEVKDEIVQYLSKFQDAKLVSDYVQKLTNQ</sequence>
<protein>
    <submittedName>
        <fullName evidence="2">Uncharacterized protein</fullName>
    </submittedName>
</protein>
<name>A0AA38SPY2_9ASTR</name>